<dbReference type="InterPro" id="IPR022398">
    <property type="entry name" value="Peptidase_S8_His-AS"/>
</dbReference>
<dbReference type="InterPro" id="IPR015500">
    <property type="entry name" value="Peptidase_S8_subtilisin-rel"/>
</dbReference>
<comment type="similarity">
    <text evidence="1 5">Belongs to the peptidase S8 family.</text>
</comment>
<dbReference type="Pfam" id="PF00082">
    <property type="entry name" value="Peptidase_S8"/>
    <property type="match status" value="1"/>
</dbReference>
<evidence type="ECO:0000256" key="3">
    <source>
        <dbReference type="ARBA" id="ARBA00022801"/>
    </source>
</evidence>
<dbReference type="EMBL" id="LT629688">
    <property type="protein sequence ID" value="SDD16715.1"/>
    <property type="molecule type" value="Genomic_DNA"/>
</dbReference>
<evidence type="ECO:0000256" key="7">
    <source>
        <dbReference type="SAM" id="Phobius"/>
    </source>
</evidence>
<name>A0A1G6SKP7_9ACTN</name>
<proteinExistence type="inferred from homology"/>
<dbReference type="Gene3D" id="3.40.50.200">
    <property type="entry name" value="Peptidase S8/S53 domain"/>
    <property type="match status" value="1"/>
</dbReference>
<keyword evidence="7" id="KW-0472">Membrane</keyword>
<dbReference type="GO" id="GO:0004252">
    <property type="term" value="F:serine-type endopeptidase activity"/>
    <property type="evidence" value="ECO:0007669"/>
    <property type="project" value="UniProtKB-UniRule"/>
</dbReference>
<dbReference type="STRING" id="675864.SAMN04489747_0340"/>
<accession>A0A1G6SKP7</accession>
<evidence type="ECO:0000256" key="4">
    <source>
        <dbReference type="ARBA" id="ARBA00022825"/>
    </source>
</evidence>
<feature type="active site" description="Charge relay system" evidence="5">
    <location>
        <position position="121"/>
    </location>
</feature>
<keyword evidence="8" id="KW-0732">Signal</keyword>
<gene>
    <name evidence="10" type="ORF">SAMN04489747_0340</name>
</gene>
<feature type="active site" description="Charge relay system" evidence="5">
    <location>
        <position position="82"/>
    </location>
</feature>
<dbReference type="PROSITE" id="PS00138">
    <property type="entry name" value="SUBTILASE_SER"/>
    <property type="match status" value="1"/>
</dbReference>
<dbReference type="AlphaFoldDB" id="A0A1G6SKP7"/>
<feature type="region of interest" description="Disordered" evidence="6">
    <location>
        <begin position="315"/>
        <end position="383"/>
    </location>
</feature>
<evidence type="ECO:0000259" key="9">
    <source>
        <dbReference type="Pfam" id="PF00082"/>
    </source>
</evidence>
<feature type="signal peptide" evidence="8">
    <location>
        <begin position="1"/>
        <end position="27"/>
    </location>
</feature>
<keyword evidence="2 5" id="KW-0645">Protease</keyword>
<dbReference type="Proteomes" id="UP000198546">
    <property type="component" value="Chromosome i"/>
</dbReference>
<reference evidence="10 11" key="1">
    <citation type="submission" date="2016-10" db="EMBL/GenBank/DDBJ databases">
        <authorList>
            <person name="de Groot N.N."/>
        </authorList>
    </citation>
    <scope>NUCLEOTIDE SEQUENCE [LARGE SCALE GENOMIC DNA]</scope>
    <source>
        <strain evidence="10 11">MON 2.2</strain>
    </source>
</reference>
<dbReference type="InterPro" id="IPR036852">
    <property type="entry name" value="Peptidase_S8/S53_dom_sf"/>
</dbReference>
<dbReference type="PROSITE" id="PS00137">
    <property type="entry name" value="SUBTILASE_HIS"/>
    <property type="match status" value="1"/>
</dbReference>
<keyword evidence="7" id="KW-0812">Transmembrane</keyword>
<evidence type="ECO:0000256" key="6">
    <source>
        <dbReference type="SAM" id="MobiDB-lite"/>
    </source>
</evidence>
<feature type="transmembrane region" description="Helical" evidence="7">
    <location>
        <begin position="385"/>
        <end position="408"/>
    </location>
</feature>
<dbReference type="InterPro" id="IPR050131">
    <property type="entry name" value="Peptidase_S8_subtilisin-like"/>
</dbReference>
<keyword evidence="11" id="KW-1185">Reference proteome</keyword>
<protein>
    <submittedName>
        <fullName evidence="10">Subtilase family protein</fullName>
    </submittedName>
</protein>
<dbReference type="GO" id="GO:0006508">
    <property type="term" value="P:proteolysis"/>
    <property type="evidence" value="ECO:0007669"/>
    <property type="project" value="UniProtKB-KW"/>
</dbReference>
<feature type="chain" id="PRO_5038741876" evidence="8">
    <location>
        <begin position="28"/>
        <end position="419"/>
    </location>
</feature>
<sequence>MGTRRRRSPRAVAVGVLAATLTLLSPAALPAAAVGDGEPFRSRDCKNFQANAPISSWAVDRLQPQRAHELATGRGVRIAVIDTGVDNRRMPVFGKASVSVVNYAGYEQKVDAGSDLRDCQHGTQVTSLIVGGPTDGTNFIGMAPGATVIAMRSLESGPAAPDQSTPQEPQPIAPVVEAVRAATAEEVDIINISQSSTYDADYADAVADAIDAGIVVVAAAGNGGGGAADPPYPAAFPGVVAVGATGPNDVAPDWSQSHEELRVTVSAPGVKVLSANPAIDGESSWSSVDGTSFAAPLVTGVVALMLEREPDLTPGQVTRRLRRTADPTPRTAPDRQTGWGVVNPLAAVTDVVSSETPAPGPVASPTPAEDYRDRPPVDHSQRDTALAVAGGAVAVVLVAAVLAASLPAGRRRRWAPPRD</sequence>
<dbReference type="CDD" id="cd00306">
    <property type="entry name" value="Peptidases_S8_S53"/>
    <property type="match status" value="1"/>
</dbReference>
<dbReference type="PROSITE" id="PS51892">
    <property type="entry name" value="SUBTILASE"/>
    <property type="match status" value="1"/>
</dbReference>
<dbReference type="InterPro" id="IPR023828">
    <property type="entry name" value="Peptidase_S8_Ser-AS"/>
</dbReference>
<evidence type="ECO:0000256" key="1">
    <source>
        <dbReference type="ARBA" id="ARBA00011073"/>
    </source>
</evidence>
<dbReference type="PANTHER" id="PTHR43806">
    <property type="entry name" value="PEPTIDASE S8"/>
    <property type="match status" value="1"/>
</dbReference>
<feature type="domain" description="Peptidase S8/S53" evidence="9">
    <location>
        <begin position="73"/>
        <end position="340"/>
    </location>
</feature>
<feature type="active site" description="Charge relay system" evidence="5">
    <location>
        <position position="292"/>
    </location>
</feature>
<evidence type="ECO:0000256" key="2">
    <source>
        <dbReference type="ARBA" id="ARBA00022670"/>
    </source>
</evidence>
<organism evidence="10 11">
    <name type="scientific">Auraticoccus monumenti</name>
    <dbReference type="NCBI Taxonomy" id="675864"/>
    <lineage>
        <taxon>Bacteria</taxon>
        <taxon>Bacillati</taxon>
        <taxon>Actinomycetota</taxon>
        <taxon>Actinomycetes</taxon>
        <taxon>Propionibacteriales</taxon>
        <taxon>Propionibacteriaceae</taxon>
        <taxon>Auraticoccus</taxon>
    </lineage>
</organism>
<evidence type="ECO:0000256" key="5">
    <source>
        <dbReference type="PROSITE-ProRule" id="PRU01240"/>
    </source>
</evidence>
<dbReference type="PANTHER" id="PTHR43806:SF11">
    <property type="entry name" value="CEREVISIN-RELATED"/>
    <property type="match status" value="1"/>
</dbReference>
<evidence type="ECO:0000313" key="10">
    <source>
        <dbReference type="EMBL" id="SDD16715.1"/>
    </source>
</evidence>
<dbReference type="PRINTS" id="PR00723">
    <property type="entry name" value="SUBTILISIN"/>
</dbReference>
<evidence type="ECO:0000256" key="8">
    <source>
        <dbReference type="SAM" id="SignalP"/>
    </source>
</evidence>
<feature type="compositionally biased region" description="Basic and acidic residues" evidence="6">
    <location>
        <begin position="369"/>
        <end position="382"/>
    </location>
</feature>
<dbReference type="SUPFAM" id="SSF52743">
    <property type="entry name" value="Subtilisin-like"/>
    <property type="match status" value="1"/>
</dbReference>
<keyword evidence="4 5" id="KW-0720">Serine protease</keyword>
<keyword evidence="7" id="KW-1133">Transmembrane helix</keyword>
<dbReference type="InterPro" id="IPR000209">
    <property type="entry name" value="Peptidase_S8/S53_dom"/>
</dbReference>
<keyword evidence="3 5" id="KW-0378">Hydrolase</keyword>
<evidence type="ECO:0000313" key="11">
    <source>
        <dbReference type="Proteomes" id="UP000198546"/>
    </source>
</evidence>